<name>A0A131YEQ6_RHIAP</name>
<feature type="compositionally biased region" description="Low complexity" evidence="1">
    <location>
        <begin position="229"/>
        <end position="255"/>
    </location>
</feature>
<feature type="region of interest" description="Disordered" evidence="1">
    <location>
        <begin position="273"/>
        <end position="449"/>
    </location>
</feature>
<feature type="compositionally biased region" description="Basic and acidic residues" evidence="1">
    <location>
        <begin position="273"/>
        <end position="283"/>
    </location>
</feature>
<feature type="compositionally biased region" description="Basic and acidic residues" evidence="1">
    <location>
        <begin position="421"/>
        <end position="432"/>
    </location>
</feature>
<dbReference type="AlphaFoldDB" id="A0A131YEQ6"/>
<dbReference type="GO" id="GO:0003729">
    <property type="term" value="F:mRNA binding"/>
    <property type="evidence" value="ECO:0007669"/>
    <property type="project" value="TreeGrafter"/>
</dbReference>
<feature type="compositionally biased region" description="Basic residues" evidence="1">
    <location>
        <begin position="406"/>
        <end position="417"/>
    </location>
</feature>
<feature type="domain" description="YTH" evidence="2">
    <location>
        <begin position="463"/>
        <end position="600"/>
    </location>
</feature>
<evidence type="ECO:0000259" key="2">
    <source>
        <dbReference type="PROSITE" id="PS50882"/>
    </source>
</evidence>
<feature type="compositionally biased region" description="Low complexity" evidence="1">
    <location>
        <begin position="387"/>
        <end position="399"/>
    </location>
</feature>
<dbReference type="GO" id="GO:0005654">
    <property type="term" value="C:nucleoplasm"/>
    <property type="evidence" value="ECO:0007669"/>
    <property type="project" value="TreeGrafter"/>
</dbReference>
<dbReference type="GO" id="GO:0000398">
    <property type="term" value="P:mRNA splicing, via spliceosome"/>
    <property type="evidence" value="ECO:0007669"/>
    <property type="project" value="TreeGrafter"/>
</dbReference>
<protein>
    <submittedName>
        <fullName evidence="3">Splicing factor yt521 b protein</fullName>
    </submittedName>
</protein>
<feature type="compositionally biased region" description="Low complexity" evidence="1">
    <location>
        <begin position="356"/>
        <end position="377"/>
    </location>
</feature>
<dbReference type="PANTHER" id="PTHR12357:SF3">
    <property type="entry name" value="YTH DOMAIN-CONTAINING PROTEIN 1"/>
    <property type="match status" value="1"/>
</dbReference>
<feature type="region of interest" description="Disordered" evidence="1">
    <location>
        <begin position="613"/>
        <end position="651"/>
    </location>
</feature>
<feature type="compositionally biased region" description="Acidic residues" evidence="1">
    <location>
        <begin position="20"/>
        <end position="29"/>
    </location>
</feature>
<accession>A0A131YEQ6</accession>
<feature type="compositionally biased region" description="Low complexity" evidence="1">
    <location>
        <begin position="322"/>
        <end position="337"/>
    </location>
</feature>
<reference evidence="3" key="1">
    <citation type="journal article" date="2016" name="Ticks Tick Borne Dis.">
        <title>De novo assembly and annotation of the salivary gland transcriptome of Rhipicephalus appendiculatus male and female ticks during blood feeding.</title>
        <authorList>
            <person name="de Castro M.H."/>
            <person name="de Klerk D."/>
            <person name="Pienaar R."/>
            <person name="Latif A.A."/>
            <person name="Rees D.J."/>
            <person name="Mans B.J."/>
        </authorList>
    </citation>
    <scope>NUCLEOTIDE SEQUENCE</scope>
    <source>
        <tissue evidence="3">Salivary glands</tissue>
    </source>
</reference>
<dbReference type="Pfam" id="PF04146">
    <property type="entry name" value="YTH"/>
    <property type="match status" value="1"/>
</dbReference>
<organism evidence="3">
    <name type="scientific">Rhipicephalus appendiculatus</name>
    <name type="common">Brown ear tick</name>
    <dbReference type="NCBI Taxonomy" id="34631"/>
    <lineage>
        <taxon>Eukaryota</taxon>
        <taxon>Metazoa</taxon>
        <taxon>Ecdysozoa</taxon>
        <taxon>Arthropoda</taxon>
        <taxon>Chelicerata</taxon>
        <taxon>Arachnida</taxon>
        <taxon>Acari</taxon>
        <taxon>Parasitiformes</taxon>
        <taxon>Ixodida</taxon>
        <taxon>Ixodoidea</taxon>
        <taxon>Ixodidae</taxon>
        <taxon>Rhipicephalinae</taxon>
        <taxon>Rhipicephalus</taxon>
        <taxon>Rhipicephalus</taxon>
    </lineage>
</organism>
<sequence>MTSQDAENKDMEVNVLDELLENADDDDLAAELNNEEKKVGKRLPSTPSTPPSTKASVAAASKKTSATPKSSSASKPVKRVASTDKASSQKKALPPPKAPPAKPAASVPKKKTPTSAPVSSSSAAPATTASASSASSTSAQSKTSAQPKLVKKIPQTKIATKSPATVEKPVVMKAKPVVSATGEPKLSAEDLLKDEAAQKGMAIKKTVAKKIPTTHQTQNKPVKKPMAPPKAAAPKVSETTTSATKSKTEKVAVTAPKPAPVSPIVVVASNKMHVPDEDPDRLHVTPTAEELQVAEEPLPPPPVVGGGSSLSSMHTRPLDPLSSFVMGGSSSHMSGISEGRGGGRTSGNPSYDTRSEISSSGHESCSCSLGSSTSRSRSGSRSRSRSRSQSYSVSSSAASEPGDRSPRHHVSRKRRHSPIIYDRKNRSVERTPKRPRVSSSVGRREHSEQAEQQHLMKYFFRNARFFLVKSNNHENVVLSKAKGVWSTPPQNEAKLNQAFRECKNVILIYSVKESGKFQGFARLGSESNHDCPTIQWVLPPGLSARALGGVFQVDWICRRELPFTKTTHLYNPWNDGKQVKIGRDGQEIEPRVAEELCRLFPVDENIDLRSILHRRSRTSRRSPTHRRRTPSRRSATPCGHRHRHARPSGRDEARLRLARLDMTPGRLLLWLCWTVHHPCCRGTLEGG</sequence>
<dbReference type="PANTHER" id="PTHR12357">
    <property type="entry name" value="YTH YT521-B HOMOLOGY DOMAIN-CONTAINING"/>
    <property type="match status" value="1"/>
</dbReference>
<dbReference type="GO" id="GO:1990247">
    <property type="term" value="F:N6-methyladenosine-containing RNA reader activity"/>
    <property type="evidence" value="ECO:0007669"/>
    <property type="project" value="TreeGrafter"/>
</dbReference>
<feature type="region of interest" description="Disordered" evidence="1">
    <location>
        <begin position="207"/>
        <end position="255"/>
    </location>
</feature>
<dbReference type="Gene3D" id="3.10.590.10">
    <property type="entry name" value="ph1033 like domains"/>
    <property type="match status" value="1"/>
</dbReference>
<feature type="compositionally biased region" description="Low complexity" evidence="1">
    <location>
        <begin position="103"/>
        <end position="147"/>
    </location>
</feature>
<evidence type="ECO:0000313" key="3">
    <source>
        <dbReference type="EMBL" id="JAP76950.1"/>
    </source>
</evidence>
<proteinExistence type="predicted"/>
<dbReference type="PROSITE" id="PS50882">
    <property type="entry name" value="YTH"/>
    <property type="match status" value="1"/>
</dbReference>
<dbReference type="EMBL" id="GEDV01011607">
    <property type="protein sequence ID" value="JAP76950.1"/>
    <property type="molecule type" value="Transcribed_RNA"/>
</dbReference>
<feature type="compositionally biased region" description="Pro residues" evidence="1">
    <location>
        <begin position="93"/>
        <end position="102"/>
    </location>
</feature>
<dbReference type="CDD" id="cd21134">
    <property type="entry name" value="YTH"/>
    <property type="match status" value="1"/>
</dbReference>
<evidence type="ECO:0000256" key="1">
    <source>
        <dbReference type="SAM" id="MobiDB-lite"/>
    </source>
</evidence>
<feature type="compositionally biased region" description="Basic residues" evidence="1">
    <location>
        <begin position="613"/>
        <end position="631"/>
    </location>
</feature>
<dbReference type="GO" id="GO:0000381">
    <property type="term" value="P:regulation of alternative mRNA splicing, via spliceosome"/>
    <property type="evidence" value="ECO:0007669"/>
    <property type="project" value="TreeGrafter"/>
</dbReference>
<feature type="region of interest" description="Disordered" evidence="1">
    <location>
        <begin position="20"/>
        <end position="167"/>
    </location>
</feature>
<dbReference type="InterPro" id="IPR045168">
    <property type="entry name" value="YTH_prot"/>
</dbReference>
<dbReference type="InterPro" id="IPR007275">
    <property type="entry name" value="YTH_domain"/>
</dbReference>
<feature type="compositionally biased region" description="Low complexity" evidence="1">
    <location>
        <begin position="51"/>
        <end position="75"/>
    </location>
</feature>